<evidence type="ECO:0000313" key="2">
    <source>
        <dbReference type="EMBL" id="CUV11497.1"/>
    </source>
</evidence>
<evidence type="ECO:0000256" key="1">
    <source>
        <dbReference type="SAM" id="MobiDB-lite"/>
    </source>
</evidence>
<dbReference type="AlphaFoldDB" id="A0A0S4TNB3"/>
<gene>
    <name evidence="2" type="ORF">RUN39_v1_140069</name>
</gene>
<sequence length="288" mass="30994">MRPLRHGHHRSRCRGQPGRSTATGARRMATPVRCPGAVAPRRMRGNARWRGRPSARPARAARDGEEVGGEGDVAGAGVGRRRGIVAQPLDHQAHVDDVGQARRFQRHQGGQLRDRKRICQQRRVVEQVAGGLHGADAGCGAPADRLVRRLACAIGEIGVGEMDVMGLEDPQRGGQGVVDPGRVDRFEGLGKPRQLECIAGCPCPRGDKTQFHTTSLAAGCTAAWLCVEKTVPLDAMLEEYRSTGQDGAFNCASGYSERLSADADNTSMWWSLRLSLVDVCGAPRILSP</sequence>
<feature type="compositionally biased region" description="Basic residues" evidence="1">
    <location>
        <begin position="42"/>
        <end position="53"/>
    </location>
</feature>
<accession>A0A0S4TNB3</accession>
<feature type="compositionally biased region" description="Basic residues" evidence="1">
    <location>
        <begin position="1"/>
        <end position="13"/>
    </location>
</feature>
<organism evidence="2">
    <name type="scientific">Ralstonia solanacearum</name>
    <name type="common">Pseudomonas solanacearum</name>
    <dbReference type="NCBI Taxonomy" id="305"/>
    <lineage>
        <taxon>Bacteria</taxon>
        <taxon>Pseudomonadati</taxon>
        <taxon>Pseudomonadota</taxon>
        <taxon>Betaproteobacteria</taxon>
        <taxon>Burkholderiales</taxon>
        <taxon>Burkholderiaceae</taxon>
        <taxon>Ralstonia</taxon>
        <taxon>Ralstonia solanacearum species complex</taxon>
    </lineage>
</organism>
<proteinExistence type="predicted"/>
<feature type="region of interest" description="Disordered" evidence="1">
    <location>
        <begin position="42"/>
        <end position="75"/>
    </location>
</feature>
<dbReference type="EMBL" id="LN899819">
    <property type="protein sequence ID" value="CUV11497.1"/>
    <property type="molecule type" value="Genomic_DNA"/>
</dbReference>
<name>A0A0S4TNB3_RALSL</name>
<protein>
    <submittedName>
        <fullName evidence="2">Uncharacterized protein</fullName>
    </submittedName>
</protein>
<feature type="region of interest" description="Disordered" evidence="1">
    <location>
        <begin position="1"/>
        <end position="26"/>
    </location>
</feature>
<reference evidence="2" key="1">
    <citation type="submission" date="2015-10" db="EMBL/GenBank/DDBJ databases">
        <authorList>
            <person name="Gilbert D.G."/>
        </authorList>
    </citation>
    <scope>NUCLEOTIDE SEQUENCE</scope>
    <source>
        <strain evidence="2">Phyl III-seqv23</strain>
    </source>
</reference>